<evidence type="ECO:0000313" key="3">
    <source>
        <dbReference type="EMBL" id="WKA02992.1"/>
    </source>
</evidence>
<dbReference type="PANTHER" id="PTHR36766:SF58">
    <property type="entry name" value="NB-ARC DOMAIN-CONTAINING PROTEIN"/>
    <property type="match status" value="1"/>
</dbReference>
<dbReference type="Gene3D" id="3.40.50.300">
    <property type="entry name" value="P-loop containing nucleotide triphosphate hydrolases"/>
    <property type="match status" value="1"/>
</dbReference>
<name>A0ABY9D610_VITVI</name>
<sequence>MLHLEFTGKDESTRAVELKHRLKKEKILIILDDIWKEIDLEEVGIPCKDDQTECKVVLTSRDLHILSNDMGTEKCFQIQQLPQEEAWSLFNK</sequence>
<dbReference type="InterPro" id="IPR002182">
    <property type="entry name" value="NB-ARC"/>
</dbReference>
<reference evidence="3 4" key="1">
    <citation type="journal article" date="2023" name="Hortic Res">
        <title>The complete reference genome for grapevine (Vitis vinifera L.) genetics and breeding.</title>
        <authorList>
            <person name="Shi X."/>
            <person name="Cao S."/>
            <person name="Wang X."/>
            <person name="Huang S."/>
            <person name="Wang Y."/>
            <person name="Liu Z."/>
            <person name="Liu W."/>
            <person name="Leng X."/>
            <person name="Peng Y."/>
            <person name="Wang N."/>
            <person name="Wang Y."/>
            <person name="Ma Z."/>
            <person name="Xu X."/>
            <person name="Zhang F."/>
            <person name="Xue H."/>
            <person name="Zhong H."/>
            <person name="Wang Y."/>
            <person name="Zhang K."/>
            <person name="Velt A."/>
            <person name="Avia K."/>
            <person name="Holtgrawe D."/>
            <person name="Grimplet J."/>
            <person name="Matus J.T."/>
            <person name="Ware D."/>
            <person name="Wu X."/>
            <person name="Wang H."/>
            <person name="Liu C."/>
            <person name="Fang Y."/>
            <person name="Rustenholz C."/>
            <person name="Cheng Z."/>
            <person name="Xiao H."/>
            <person name="Zhou Y."/>
        </authorList>
    </citation>
    <scope>NUCLEOTIDE SEQUENCE [LARGE SCALE GENOMIC DNA]</scope>
    <source>
        <strain evidence="4">cv. Pinot noir / PN40024</strain>
        <tissue evidence="3">Leaf</tissue>
    </source>
</reference>
<organism evidence="3 4">
    <name type="scientific">Vitis vinifera</name>
    <name type="common">Grape</name>
    <dbReference type="NCBI Taxonomy" id="29760"/>
    <lineage>
        <taxon>Eukaryota</taxon>
        <taxon>Viridiplantae</taxon>
        <taxon>Streptophyta</taxon>
        <taxon>Embryophyta</taxon>
        <taxon>Tracheophyta</taxon>
        <taxon>Spermatophyta</taxon>
        <taxon>Magnoliopsida</taxon>
        <taxon>eudicotyledons</taxon>
        <taxon>Gunneridae</taxon>
        <taxon>Pentapetalae</taxon>
        <taxon>rosids</taxon>
        <taxon>Vitales</taxon>
        <taxon>Vitaceae</taxon>
        <taxon>Viteae</taxon>
        <taxon>Vitis</taxon>
    </lineage>
</organism>
<proteinExistence type="predicted"/>
<dbReference type="PANTHER" id="PTHR36766">
    <property type="entry name" value="PLANT BROAD-SPECTRUM MILDEW RESISTANCE PROTEIN RPW8"/>
    <property type="match status" value="1"/>
</dbReference>
<evidence type="ECO:0000259" key="2">
    <source>
        <dbReference type="Pfam" id="PF00931"/>
    </source>
</evidence>
<dbReference type="SUPFAM" id="SSF52540">
    <property type="entry name" value="P-loop containing nucleoside triphosphate hydrolases"/>
    <property type="match status" value="1"/>
</dbReference>
<evidence type="ECO:0000313" key="4">
    <source>
        <dbReference type="Proteomes" id="UP001227230"/>
    </source>
</evidence>
<keyword evidence="1" id="KW-0611">Plant defense</keyword>
<evidence type="ECO:0000256" key="1">
    <source>
        <dbReference type="ARBA" id="ARBA00022821"/>
    </source>
</evidence>
<gene>
    <name evidence="3" type="ORF">VitviT2T_021132</name>
</gene>
<keyword evidence="4" id="KW-1185">Reference proteome</keyword>
<accession>A0ABY9D610</accession>
<feature type="domain" description="NB-ARC" evidence="2">
    <location>
        <begin position="9"/>
        <end position="92"/>
    </location>
</feature>
<dbReference type="Pfam" id="PF00931">
    <property type="entry name" value="NB-ARC"/>
    <property type="match status" value="1"/>
</dbReference>
<dbReference type="Proteomes" id="UP001227230">
    <property type="component" value="Chromosome 14"/>
</dbReference>
<dbReference type="EMBL" id="CP126661">
    <property type="protein sequence ID" value="WKA02992.1"/>
    <property type="molecule type" value="Genomic_DNA"/>
</dbReference>
<protein>
    <recommendedName>
        <fullName evidence="2">NB-ARC domain-containing protein</fullName>
    </recommendedName>
</protein>
<dbReference type="InterPro" id="IPR027417">
    <property type="entry name" value="P-loop_NTPase"/>
</dbReference>